<dbReference type="AlphaFoldDB" id="A0AAW7M3S9"/>
<keyword evidence="6 8" id="KW-0238">DNA-binding</keyword>
<evidence type="ECO:0000256" key="4">
    <source>
        <dbReference type="ARBA" id="ARBA00022491"/>
    </source>
</evidence>
<dbReference type="EMBL" id="JAUHPX010000002">
    <property type="protein sequence ID" value="MDN4487193.1"/>
    <property type="molecule type" value="Genomic_DNA"/>
</dbReference>
<dbReference type="GO" id="GO:1900079">
    <property type="term" value="P:regulation of arginine biosynthetic process"/>
    <property type="evidence" value="ECO:0007669"/>
    <property type="project" value="UniProtKB-UniRule"/>
</dbReference>
<keyword evidence="8" id="KW-0055">Arginine biosynthesis</keyword>
<evidence type="ECO:0000256" key="1">
    <source>
        <dbReference type="ARBA" id="ARBA00004496"/>
    </source>
</evidence>
<evidence type="ECO:0000259" key="10">
    <source>
        <dbReference type="Pfam" id="PF01316"/>
    </source>
</evidence>
<gene>
    <name evidence="8 13" type="primary">argR</name>
    <name evidence="12" type="ORF">QQ002_10000</name>
    <name evidence="13" type="ORF">QQX10_03330</name>
</gene>
<comment type="caution">
    <text evidence="13">The sequence shown here is derived from an EMBL/GenBank/DDBJ whole genome shotgun (WGS) entry which is preliminary data.</text>
</comment>
<dbReference type="GO" id="GO:0034618">
    <property type="term" value="F:arginine binding"/>
    <property type="evidence" value="ECO:0007669"/>
    <property type="project" value="InterPro"/>
</dbReference>
<evidence type="ECO:0000256" key="2">
    <source>
        <dbReference type="ARBA" id="ARBA00008316"/>
    </source>
</evidence>
<keyword evidence="3 8" id="KW-0963">Cytoplasm</keyword>
<name>A0AAW7M3S9_9MICO</name>
<dbReference type="Proteomes" id="UP001172756">
    <property type="component" value="Unassembled WGS sequence"/>
</dbReference>
<dbReference type="SUPFAM" id="SSF55252">
    <property type="entry name" value="C-terminal domain of arginine repressor"/>
    <property type="match status" value="1"/>
</dbReference>
<dbReference type="Pfam" id="PF01316">
    <property type="entry name" value="Arg_repressor"/>
    <property type="match status" value="1"/>
</dbReference>
<evidence type="ECO:0000259" key="11">
    <source>
        <dbReference type="Pfam" id="PF02863"/>
    </source>
</evidence>
<accession>A0AAW7M3S9</accession>
<dbReference type="Gene3D" id="3.30.1360.40">
    <property type="match status" value="1"/>
</dbReference>
<dbReference type="Pfam" id="PF02863">
    <property type="entry name" value="Arg_repressor_C"/>
    <property type="match status" value="1"/>
</dbReference>
<reference evidence="13" key="1">
    <citation type="submission" date="2023-06" db="EMBL/GenBank/DDBJ databases">
        <title>Sysu t00039.</title>
        <authorList>
            <person name="Gao L."/>
            <person name="Fang B.-Z."/>
            <person name="Li W.-J."/>
        </authorList>
    </citation>
    <scope>NUCLEOTIDE SEQUENCE</scope>
    <source>
        <strain evidence="13">SYSU T00039</strain>
    </source>
</reference>
<dbReference type="InterPro" id="IPR020900">
    <property type="entry name" value="Arg_repress_DNA-bd"/>
</dbReference>
<keyword evidence="14" id="KW-1185">Reference proteome</keyword>
<evidence type="ECO:0000256" key="7">
    <source>
        <dbReference type="ARBA" id="ARBA00023163"/>
    </source>
</evidence>
<comment type="subcellular location">
    <subcellularLocation>
        <location evidence="1 8">Cytoplasm</location>
    </subcellularLocation>
</comment>
<dbReference type="InterPro" id="IPR001669">
    <property type="entry name" value="Arg_repress"/>
</dbReference>
<dbReference type="PANTHER" id="PTHR34471">
    <property type="entry name" value="ARGININE REPRESSOR"/>
    <property type="match status" value="1"/>
</dbReference>
<dbReference type="InterPro" id="IPR036388">
    <property type="entry name" value="WH-like_DNA-bd_sf"/>
</dbReference>
<evidence type="ECO:0000313" key="14">
    <source>
        <dbReference type="Proteomes" id="UP001172737"/>
    </source>
</evidence>
<dbReference type="EMBL" id="JAUHQB010000007">
    <property type="protein sequence ID" value="MDN4483868.1"/>
    <property type="molecule type" value="Genomic_DNA"/>
</dbReference>
<comment type="function">
    <text evidence="8">Regulates arginine biosynthesis genes.</text>
</comment>
<proteinExistence type="inferred from homology"/>
<comment type="pathway">
    <text evidence="8">Amino-acid biosynthesis; L-arginine biosynthesis [regulation].</text>
</comment>
<keyword evidence="7 8" id="KW-0804">Transcription</keyword>
<keyword evidence="5 8" id="KW-0805">Transcription regulation</keyword>
<evidence type="ECO:0000256" key="8">
    <source>
        <dbReference type="HAMAP-Rule" id="MF_00173"/>
    </source>
</evidence>
<feature type="domain" description="Arginine repressor C-terminal" evidence="11">
    <location>
        <begin position="89"/>
        <end position="153"/>
    </location>
</feature>
<evidence type="ECO:0000313" key="12">
    <source>
        <dbReference type="EMBL" id="MDN4483868.1"/>
    </source>
</evidence>
<dbReference type="Proteomes" id="UP001172737">
    <property type="component" value="Unassembled WGS sequence"/>
</dbReference>
<evidence type="ECO:0000313" key="15">
    <source>
        <dbReference type="Proteomes" id="UP001172756"/>
    </source>
</evidence>
<dbReference type="InterPro" id="IPR036251">
    <property type="entry name" value="Arg_repress_C_sf"/>
</dbReference>
<evidence type="ECO:0000256" key="9">
    <source>
        <dbReference type="NCBIfam" id="TIGR01529"/>
    </source>
</evidence>
<dbReference type="GO" id="GO:0005737">
    <property type="term" value="C:cytoplasm"/>
    <property type="evidence" value="ECO:0007669"/>
    <property type="project" value="UniProtKB-SubCell"/>
</dbReference>
<dbReference type="PANTHER" id="PTHR34471:SF1">
    <property type="entry name" value="ARGININE REPRESSOR"/>
    <property type="match status" value="1"/>
</dbReference>
<dbReference type="InterPro" id="IPR020899">
    <property type="entry name" value="Arg_repress_C"/>
</dbReference>
<dbReference type="GO" id="GO:0003677">
    <property type="term" value="F:DNA binding"/>
    <property type="evidence" value="ECO:0007669"/>
    <property type="project" value="UniProtKB-KW"/>
</dbReference>
<evidence type="ECO:0000256" key="6">
    <source>
        <dbReference type="ARBA" id="ARBA00023125"/>
    </source>
</evidence>
<dbReference type="HAMAP" id="MF_00173">
    <property type="entry name" value="Arg_repressor"/>
    <property type="match status" value="1"/>
</dbReference>
<evidence type="ECO:0000256" key="5">
    <source>
        <dbReference type="ARBA" id="ARBA00023015"/>
    </source>
</evidence>
<dbReference type="InterPro" id="IPR036390">
    <property type="entry name" value="WH_DNA-bd_sf"/>
</dbReference>
<dbReference type="Gene3D" id="1.10.10.10">
    <property type="entry name" value="Winged helix-like DNA-binding domain superfamily/Winged helix DNA-binding domain"/>
    <property type="match status" value="1"/>
</dbReference>
<evidence type="ECO:0000313" key="13">
    <source>
        <dbReference type="EMBL" id="MDN4487193.1"/>
    </source>
</evidence>
<dbReference type="PRINTS" id="PR01467">
    <property type="entry name" value="ARGREPRESSOR"/>
</dbReference>
<keyword evidence="4 8" id="KW-0678">Repressor</keyword>
<keyword evidence="8" id="KW-0028">Amino-acid biosynthesis</keyword>
<dbReference type="NCBIfam" id="TIGR01529">
    <property type="entry name" value="argR_whole"/>
    <property type="match status" value="1"/>
</dbReference>
<dbReference type="SUPFAM" id="SSF46785">
    <property type="entry name" value="Winged helix' DNA-binding domain"/>
    <property type="match status" value="1"/>
</dbReference>
<dbReference type="GO" id="GO:0006526">
    <property type="term" value="P:L-arginine biosynthetic process"/>
    <property type="evidence" value="ECO:0007669"/>
    <property type="project" value="UniProtKB-KW"/>
</dbReference>
<feature type="domain" description="Arginine repressor DNA-binding" evidence="10">
    <location>
        <begin position="8"/>
        <end position="70"/>
    </location>
</feature>
<sequence length="162" mass="16760">MAATIPPTKTARQALIARLIEGAEIRSQAELAVRLDAEGIHVTQATLSRDLLDIGAVKIRAASGQLVYTTQASLEASEDTGARLTRLCAELLHSADGSGAIAVLRTPAGAAQFLATAIDGHDDPEVVGTVAGDDTLFVLSRDPAGGLALAQRFLDRASGHHS</sequence>
<reference evidence="12 15" key="2">
    <citation type="submission" date="2023-06" db="EMBL/GenBank/DDBJ databases">
        <title>SYSU T0a273.</title>
        <authorList>
            <person name="Gao L."/>
            <person name="Fang B.-Z."/>
            <person name="Li W.-J."/>
        </authorList>
    </citation>
    <scope>NUCLEOTIDE SEQUENCE [LARGE SCALE GENOMIC DNA]</scope>
    <source>
        <strain evidence="12 15">SYSU T0a273</strain>
    </source>
</reference>
<organism evidence="13 14">
    <name type="scientific">Demequina lignilytica</name>
    <dbReference type="NCBI Taxonomy" id="3051663"/>
    <lineage>
        <taxon>Bacteria</taxon>
        <taxon>Bacillati</taxon>
        <taxon>Actinomycetota</taxon>
        <taxon>Actinomycetes</taxon>
        <taxon>Micrococcales</taxon>
        <taxon>Demequinaceae</taxon>
        <taxon>Demequina</taxon>
    </lineage>
</organism>
<protein>
    <recommendedName>
        <fullName evidence="8 9">Arginine repressor</fullName>
    </recommendedName>
</protein>
<dbReference type="RefSeq" id="WP_301118265.1">
    <property type="nucleotide sequence ID" value="NZ_JAUHPX010000002.1"/>
</dbReference>
<dbReference type="GO" id="GO:0003700">
    <property type="term" value="F:DNA-binding transcription factor activity"/>
    <property type="evidence" value="ECO:0007669"/>
    <property type="project" value="UniProtKB-UniRule"/>
</dbReference>
<dbReference type="GO" id="GO:0051259">
    <property type="term" value="P:protein complex oligomerization"/>
    <property type="evidence" value="ECO:0007669"/>
    <property type="project" value="InterPro"/>
</dbReference>
<comment type="similarity">
    <text evidence="2 8">Belongs to the ArgR family.</text>
</comment>
<evidence type="ECO:0000256" key="3">
    <source>
        <dbReference type="ARBA" id="ARBA00022490"/>
    </source>
</evidence>